<dbReference type="OrthoDB" id="259356at2"/>
<dbReference type="AlphaFoldDB" id="A0A518B5J1"/>
<dbReference type="GO" id="GO:0016787">
    <property type="term" value="F:hydrolase activity"/>
    <property type="evidence" value="ECO:0007669"/>
    <property type="project" value="InterPro"/>
</dbReference>
<protein>
    <recommendedName>
        <fullName evidence="1">3-keto-alpha-glucoside-1,2-lyase/3-keto-2-hydroxy-glucal hydratase domain-containing protein</fullName>
    </recommendedName>
</protein>
<evidence type="ECO:0000259" key="1">
    <source>
        <dbReference type="Pfam" id="PF06439"/>
    </source>
</evidence>
<dbReference type="InterPro" id="IPR010496">
    <property type="entry name" value="AL/BT2_dom"/>
</dbReference>
<reference evidence="2 3" key="1">
    <citation type="submission" date="2019-02" db="EMBL/GenBank/DDBJ databases">
        <title>Deep-cultivation of Planctomycetes and their phenomic and genomic characterization uncovers novel biology.</title>
        <authorList>
            <person name="Wiegand S."/>
            <person name="Jogler M."/>
            <person name="Boedeker C."/>
            <person name="Pinto D."/>
            <person name="Vollmers J."/>
            <person name="Rivas-Marin E."/>
            <person name="Kohn T."/>
            <person name="Peeters S.H."/>
            <person name="Heuer A."/>
            <person name="Rast P."/>
            <person name="Oberbeckmann S."/>
            <person name="Bunk B."/>
            <person name="Jeske O."/>
            <person name="Meyerdierks A."/>
            <person name="Storesund J.E."/>
            <person name="Kallscheuer N."/>
            <person name="Luecker S."/>
            <person name="Lage O.M."/>
            <person name="Pohl T."/>
            <person name="Merkel B.J."/>
            <person name="Hornburger P."/>
            <person name="Mueller R.-W."/>
            <person name="Bruemmer F."/>
            <person name="Labrenz M."/>
            <person name="Spormann A.M."/>
            <person name="Op den Camp H."/>
            <person name="Overmann J."/>
            <person name="Amann R."/>
            <person name="Jetten M.S.M."/>
            <person name="Mascher T."/>
            <person name="Medema M.H."/>
            <person name="Devos D.P."/>
            <person name="Kaster A.-K."/>
            <person name="Ovreas L."/>
            <person name="Rohde M."/>
            <person name="Galperin M.Y."/>
            <person name="Jogler C."/>
        </authorList>
    </citation>
    <scope>NUCLEOTIDE SEQUENCE [LARGE SCALE GENOMIC DNA]</scope>
    <source>
        <strain evidence="2 3">Pan216</strain>
    </source>
</reference>
<keyword evidence="3" id="KW-1185">Reference proteome</keyword>
<dbReference type="KEGG" id="knv:Pan216_31070"/>
<dbReference type="Pfam" id="PF06439">
    <property type="entry name" value="3keto-disac_hyd"/>
    <property type="match status" value="1"/>
</dbReference>
<evidence type="ECO:0000313" key="3">
    <source>
        <dbReference type="Proteomes" id="UP000317093"/>
    </source>
</evidence>
<dbReference type="SUPFAM" id="SSF49899">
    <property type="entry name" value="Concanavalin A-like lectins/glucanases"/>
    <property type="match status" value="1"/>
</dbReference>
<dbReference type="EMBL" id="CP036279">
    <property type="protein sequence ID" value="QDU62240.1"/>
    <property type="molecule type" value="Genomic_DNA"/>
</dbReference>
<feature type="domain" description="3-keto-alpha-glucoside-1,2-lyase/3-keto-2-hydroxy-glucal hydratase" evidence="1">
    <location>
        <begin position="32"/>
        <end position="223"/>
    </location>
</feature>
<dbReference type="Proteomes" id="UP000317093">
    <property type="component" value="Chromosome"/>
</dbReference>
<evidence type="ECO:0000313" key="2">
    <source>
        <dbReference type="EMBL" id="QDU62240.1"/>
    </source>
</evidence>
<name>A0A518B5J1_9BACT</name>
<dbReference type="RefSeq" id="WP_145258847.1">
    <property type="nucleotide sequence ID" value="NZ_CP036279.1"/>
</dbReference>
<proteinExistence type="predicted"/>
<accession>A0A518B5J1</accession>
<sequence length="230" mass="25841">MLRFIGWAAMLGLCVWVTSETITSRTLADESGWTELFNGKNLDGWKVWLSKSDTPPEEEISVKDGVIDVRGDVRGYLISDKEYGNFVLNFQWRWSGDLEKKRGRNSGAFVRVIGPDRIWPKGVEAQLMAGHAGDFWLVGGAKLTIDKSRQDKRVARHYFRTKDGVEKPLGQWNDYKIVCDGGTIKLFINGELVNEGTDCDIPKGKILFQSEGAPIQFRNIKIKPLTGSTS</sequence>
<organism evidence="2 3">
    <name type="scientific">Kolteria novifilia</name>
    <dbReference type="NCBI Taxonomy" id="2527975"/>
    <lineage>
        <taxon>Bacteria</taxon>
        <taxon>Pseudomonadati</taxon>
        <taxon>Planctomycetota</taxon>
        <taxon>Planctomycetia</taxon>
        <taxon>Kolteriales</taxon>
        <taxon>Kolteriaceae</taxon>
        <taxon>Kolteria</taxon>
    </lineage>
</organism>
<dbReference type="InterPro" id="IPR013320">
    <property type="entry name" value="ConA-like_dom_sf"/>
</dbReference>
<gene>
    <name evidence="2" type="ORF">Pan216_31070</name>
</gene>
<dbReference type="Gene3D" id="2.60.120.560">
    <property type="entry name" value="Exo-inulinase, domain 1"/>
    <property type="match status" value="1"/>
</dbReference>